<feature type="compositionally biased region" description="Polar residues" evidence="2">
    <location>
        <begin position="56"/>
        <end position="84"/>
    </location>
</feature>
<feature type="coiled-coil region" evidence="1">
    <location>
        <begin position="316"/>
        <end position="444"/>
    </location>
</feature>
<dbReference type="InterPro" id="IPR006864">
    <property type="entry name" value="LMP_rpt"/>
</dbReference>
<comment type="caution">
    <text evidence="4">The sequence shown here is derived from an EMBL/GenBank/DDBJ whole genome shotgun (WGS) entry which is preliminary data.</text>
</comment>
<feature type="signal peptide" evidence="3">
    <location>
        <begin position="1"/>
        <end position="25"/>
    </location>
</feature>
<gene>
    <name evidence="4" type="ORF">FJR74_02960</name>
</gene>
<dbReference type="PROSITE" id="PS51257">
    <property type="entry name" value="PROKAR_LIPOPROTEIN"/>
    <property type="match status" value="1"/>
</dbReference>
<evidence type="ECO:0000313" key="5">
    <source>
        <dbReference type="Proteomes" id="UP000316851"/>
    </source>
</evidence>
<evidence type="ECO:0000256" key="3">
    <source>
        <dbReference type="SAM" id="SignalP"/>
    </source>
</evidence>
<feature type="compositionally biased region" description="Basic and acidic residues" evidence="2">
    <location>
        <begin position="31"/>
        <end position="50"/>
    </location>
</feature>
<dbReference type="SUPFAM" id="SSF52058">
    <property type="entry name" value="L domain-like"/>
    <property type="match status" value="1"/>
</dbReference>
<feature type="coiled-coil region" evidence="1">
    <location>
        <begin position="808"/>
        <end position="835"/>
    </location>
</feature>
<feature type="chain" id="PRO_5045974648" evidence="3">
    <location>
        <begin position="26"/>
        <end position="1622"/>
    </location>
</feature>
<dbReference type="Gene3D" id="3.80.10.10">
    <property type="entry name" value="Ribonuclease Inhibitor"/>
    <property type="match status" value="2"/>
</dbReference>
<evidence type="ECO:0000256" key="1">
    <source>
        <dbReference type="SAM" id="Coils"/>
    </source>
</evidence>
<reference evidence="4" key="1">
    <citation type="submission" date="2019-06" db="EMBL/GenBank/DDBJ databases">
        <title>Mycoplasma neophronis type strain whole genome sequence.</title>
        <authorList>
            <person name="Spergser J."/>
        </authorList>
    </citation>
    <scope>NUCLEOTIDE SEQUENCE [LARGE SCALE GENOMIC DNA]</scope>
    <source>
        <strain evidence="4">DSM 24097</strain>
    </source>
</reference>
<dbReference type="InterPro" id="IPR032675">
    <property type="entry name" value="LRR_dom_sf"/>
</dbReference>
<feature type="region of interest" description="Disordered" evidence="2">
    <location>
        <begin position="28"/>
        <end position="108"/>
    </location>
</feature>
<feature type="coiled-coil region" evidence="1">
    <location>
        <begin position="474"/>
        <end position="512"/>
    </location>
</feature>
<feature type="coiled-coil region" evidence="1">
    <location>
        <begin position="561"/>
        <end position="592"/>
    </location>
</feature>
<protein>
    <submittedName>
        <fullName evidence="4">Uncharacterized protein</fullName>
    </submittedName>
</protein>
<keyword evidence="3" id="KW-0732">Signal</keyword>
<feature type="coiled-coil region" evidence="1">
    <location>
        <begin position="878"/>
        <end position="927"/>
    </location>
</feature>
<dbReference type="InterPro" id="IPR026906">
    <property type="entry name" value="LRR_5"/>
</dbReference>
<dbReference type="RefSeq" id="WP_140915047.1">
    <property type="nucleotide sequence ID" value="NZ_VHHP01000011.1"/>
</dbReference>
<feature type="compositionally biased region" description="Polar residues" evidence="2">
    <location>
        <begin position="94"/>
        <end position="108"/>
    </location>
</feature>
<dbReference type="Pfam" id="PF13306">
    <property type="entry name" value="LRR_5"/>
    <property type="match status" value="2"/>
</dbReference>
<accession>A0ABY2YZ67</accession>
<keyword evidence="1" id="KW-0175">Coiled coil</keyword>
<dbReference type="Proteomes" id="UP000316851">
    <property type="component" value="Unassembled WGS sequence"/>
</dbReference>
<feature type="coiled-coil region" evidence="1">
    <location>
        <begin position="161"/>
        <end position="188"/>
    </location>
</feature>
<feature type="coiled-coil region" evidence="1">
    <location>
        <begin position="212"/>
        <end position="269"/>
    </location>
</feature>
<organism evidence="4 5">
    <name type="scientific">Metamycoplasma neophronis</name>
    <dbReference type="NCBI Taxonomy" id="872983"/>
    <lineage>
        <taxon>Bacteria</taxon>
        <taxon>Bacillati</taxon>
        <taxon>Mycoplasmatota</taxon>
        <taxon>Mycoplasmoidales</taxon>
        <taxon>Metamycoplasmataceae</taxon>
        <taxon>Metamycoplasma</taxon>
    </lineage>
</organism>
<sequence length="1622" mass="180472">MKKSKLLKILTLILSASIVPLPLVAASCENKTNDIGKDKPNKKDSDKKENPSSNDPNPGNKDSTNQSSNQNPDQGSQANEDGQGNQIGQGDTGNNGSQDNQPSANNQNEKADLIKTIELKVSEIQNYLKENTNQNPEIKSILEKVISQNTKDNVPSISLSKEILNQKILDLSKALEDAKALVKNMQDKVTLDSTIKDLEIIKNLISSHDRALTDLKTSLVNLIQEAREILNNEEVSKYVSETQKINDAIAAAKKKIDEFKKSKAAEKLNHTKALQAANDLLNSLKSYSNKENLGSVIEALKQAINVNSNIEDNSPLTDIEAKVNALNQAIEAANAAKAQADSETNEKLAQLKSAIDSANELSDQMSDATIANAKEKLSNAIATAQQAYDANPKQTNEQIERATSAINAAKQEAQTALDNLNKEKSALKQQINANEEAIKNYINNTLSDPKYAEIKKDLQAALDNFNNVQKPLLDNETKAKLEEIKNQLNTALEAAKEKKTEKDKEIAGLEKAALENAIKASKSISNNITSQDPEMIELKNKLEVAQAEAQKVVDGNQEQNYASKTAKINALNEEAQAAIAKFNDKLSATKTTHAETLKAANDLLNNLKLDSNKANLGSVINELTQAINANASIHDDLPLGDITDKKQALNKVIISTANKKSQADTETNEKLAQLKSSIDSAKELSSQMSDEAIADAKQELDKTIKNAQTVYELTIKESDANIDTATASINVTKEKAQKSLDTLNQEKFALKQTINAKVNEIQAYINNDLSDEKYADIKVKLQILLNDFNENHKNSLDSKMKTALSELNEKLTNSMLSAQNNKDEVEAKNTESLNKKNLKGKINELSTIKNSITSHEPVMVELKESLGFSISHAETILNQDNEQEYSNEISKLDNVKNEANKKIKDFNDKLNVAIQNYNSALSEVKQLLSNIDGSKNQSNDNMIKLMMGEHLRLSQLIIRLKTAIKKYQLIDNNSSLDEIYKLANALIHLTDECKLDIKKQIKATLKEIENSIGEAKAIAADMTDPYFKSKKEELEKAITKSKKFIESGESKSIYEIEQFLQNFWTLITDARILTKSKEWVLYSIKEKIDKIKSLMEELANHNEYSKIKEKLANIFTTYEQNDKNKLENMTFQELSTIDSNLSDALNNAREQKMHEDIKNFDNDKNNLTFLYTDNNNEKTEIKYNPITSIVTMNNAEKVTLDMFDFLSEKISSLPENKDKYGRKSIILNLPNTKEIYGGGLGRLNKGNEGQKYFGHLILDITQVYLPKIEKVVVEENFDYDGPHERPWYMDVETDKFLQNGILFKWENPSGDINDPNIHTILPHAIENTNEVTSFNLPNIRKIYPNFLEFPENANIDLWFPLIKEKMIINGVLIKWPNAKGAIEDKNVEYIYPGALNQNTKITSVSFPNAKRVGFAAFDNATNLISVNLPKALVLEGNAFSWAMNLSSINIPNVKSIEKGVFENAFSLTSIDLPNVTKINARAFRDAVNLTHINLPKLEEIGIDTFTNTPGLGDKIVLNGILVRWDNAGGHIIDDKVTAIADNVFESNTHITSVSFPNVTKIGSEAFAGASNLSSVDFSKVTEVGRRAFWDVPNVTNTDFPMLTKVGEDAFSKIIENGVLIKW</sequence>
<name>A0ABY2YZ67_9BACT</name>
<evidence type="ECO:0000313" key="4">
    <source>
        <dbReference type="EMBL" id="TPR53205.1"/>
    </source>
</evidence>
<evidence type="ECO:0000256" key="2">
    <source>
        <dbReference type="SAM" id="MobiDB-lite"/>
    </source>
</evidence>
<dbReference type="EMBL" id="VHHP01000011">
    <property type="protein sequence ID" value="TPR53205.1"/>
    <property type="molecule type" value="Genomic_DNA"/>
</dbReference>
<dbReference type="Pfam" id="PF04778">
    <property type="entry name" value="LMP"/>
    <property type="match status" value="2"/>
</dbReference>
<keyword evidence="5" id="KW-1185">Reference proteome</keyword>
<feature type="non-terminal residue" evidence="4">
    <location>
        <position position="1622"/>
    </location>
</feature>
<proteinExistence type="predicted"/>